<proteinExistence type="inferred from homology"/>
<dbReference type="Gene3D" id="3.30.230.10">
    <property type="match status" value="1"/>
</dbReference>
<gene>
    <name evidence="14" type="ORF">SAMN05216175_10367</name>
</gene>
<evidence type="ECO:0000256" key="11">
    <source>
        <dbReference type="ARBA" id="ARBA00023098"/>
    </source>
</evidence>
<keyword evidence="8 14" id="KW-0418">Kinase</keyword>
<dbReference type="GO" id="GO:0005524">
    <property type="term" value="F:ATP binding"/>
    <property type="evidence" value="ECO:0007669"/>
    <property type="project" value="UniProtKB-KW"/>
</dbReference>
<dbReference type="PANTHER" id="PTHR43290:SF2">
    <property type="entry name" value="MEVALONATE KINASE"/>
    <property type="match status" value="1"/>
</dbReference>
<comment type="similarity">
    <text evidence="2">Belongs to the GHMP kinase family. Mevalonate kinase subfamily.</text>
</comment>
<organism evidence="14 15">
    <name type="scientific">Neptunomonas qingdaonensis</name>
    <dbReference type="NCBI Taxonomy" id="1045558"/>
    <lineage>
        <taxon>Bacteria</taxon>
        <taxon>Pseudomonadati</taxon>
        <taxon>Pseudomonadota</taxon>
        <taxon>Gammaproteobacteria</taxon>
        <taxon>Oceanospirillales</taxon>
        <taxon>Oceanospirillaceae</taxon>
        <taxon>Neptunomonas</taxon>
    </lineage>
</organism>
<dbReference type="SUPFAM" id="SSF54211">
    <property type="entry name" value="Ribosomal protein S5 domain 2-like"/>
    <property type="match status" value="1"/>
</dbReference>
<dbReference type="PANTHER" id="PTHR43290">
    <property type="entry name" value="MEVALONATE KINASE"/>
    <property type="match status" value="1"/>
</dbReference>
<evidence type="ECO:0000256" key="1">
    <source>
        <dbReference type="ARBA" id="ARBA00004496"/>
    </source>
</evidence>
<dbReference type="AlphaFoldDB" id="A0A1I2NRJ6"/>
<dbReference type="STRING" id="1045558.SAMN05216175_10367"/>
<dbReference type="InterPro" id="IPR006205">
    <property type="entry name" value="Mev_gal_kin"/>
</dbReference>
<protein>
    <recommendedName>
        <fullName evidence="3">mevalonate kinase</fullName>
        <ecNumber evidence="3">2.7.1.36</ecNumber>
    </recommendedName>
</protein>
<keyword evidence="15" id="KW-1185">Reference proteome</keyword>
<keyword evidence="6" id="KW-0808">Transferase</keyword>
<dbReference type="RefSeq" id="WP_090725461.1">
    <property type="nucleotide sequence ID" value="NZ_FOOU01000003.1"/>
</dbReference>
<dbReference type="Proteomes" id="UP000198623">
    <property type="component" value="Unassembled WGS sequence"/>
</dbReference>
<dbReference type="SUPFAM" id="SSF55060">
    <property type="entry name" value="GHMP Kinase, C-terminal domain"/>
    <property type="match status" value="1"/>
</dbReference>
<evidence type="ECO:0000313" key="15">
    <source>
        <dbReference type="Proteomes" id="UP000198623"/>
    </source>
</evidence>
<evidence type="ECO:0000313" key="14">
    <source>
        <dbReference type="EMBL" id="SFG06193.1"/>
    </source>
</evidence>
<dbReference type="Gene3D" id="3.30.70.890">
    <property type="entry name" value="GHMP kinase, C-terminal domain"/>
    <property type="match status" value="1"/>
</dbReference>
<dbReference type="UniPathway" id="UPA00057">
    <property type="reaction ID" value="UER00098"/>
</dbReference>
<evidence type="ECO:0000256" key="3">
    <source>
        <dbReference type="ARBA" id="ARBA00012103"/>
    </source>
</evidence>
<comment type="pathway">
    <text evidence="12">Isoprenoid biosynthesis; isopentenyl diphosphate biosynthesis via mevalonate pathway; isopentenyl diphosphate from (R)-mevalonate: step 1/3.</text>
</comment>
<dbReference type="InterPro" id="IPR006203">
    <property type="entry name" value="GHMP_knse_ATP-bd_CS"/>
</dbReference>
<feature type="domain" description="GHMP kinase N-terminal" evidence="13">
    <location>
        <begin position="123"/>
        <end position="190"/>
    </location>
</feature>
<dbReference type="EMBL" id="FOOU01000003">
    <property type="protein sequence ID" value="SFG06193.1"/>
    <property type="molecule type" value="Genomic_DNA"/>
</dbReference>
<evidence type="ECO:0000256" key="5">
    <source>
        <dbReference type="ARBA" id="ARBA00022516"/>
    </source>
</evidence>
<keyword evidence="9" id="KW-0067">ATP-binding</keyword>
<keyword evidence="5" id="KW-0444">Lipid biosynthesis</keyword>
<dbReference type="InterPro" id="IPR036554">
    <property type="entry name" value="GHMP_kinase_C_sf"/>
</dbReference>
<accession>A0A1I2NRJ6</accession>
<evidence type="ECO:0000256" key="12">
    <source>
        <dbReference type="ARBA" id="ARBA00029438"/>
    </source>
</evidence>
<dbReference type="GO" id="GO:0005829">
    <property type="term" value="C:cytosol"/>
    <property type="evidence" value="ECO:0007669"/>
    <property type="project" value="TreeGrafter"/>
</dbReference>
<dbReference type="GO" id="GO:0019287">
    <property type="term" value="P:isopentenyl diphosphate biosynthetic process, mevalonate pathway"/>
    <property type="evidence" value="ECO:0007669"/>
    <property type="project" value="UniProtKB-UniPathway"/>
</dbReference>
<dbReference type="InterPro" id="IPR006204">
    <property type="entry name" value="GHMP_kinase_N_dom"/>
</dbReference>
<keyword evidence="10" id="KW-0460">Magnesium</keyword>
<dbReference type="OrthoDB" id="9764892at2"/>
<dbReference type="GO" id="GO:0004496">
    <property type="term" value="F:mevalonate kinase activity"/>
    <property type="evidence" value="ECO:0007669"/>
    <property type="project" value="UniProtKB-EC"/>
</dbReference>
<dbReference type="InterPro" id="IPR014721">
    <property type="entry name" value="Ribsml_uS5_D2-typ_fold_subgr"/>
</dbReference>
<evidence type="ECO:0000259" key="13">
    <source>
        <dbReference type="Pfam" id="PF00288"/>
    </source>
</evidence>
<evidence type="ECO:0000256" key="2">
    <source>
        <dbReference type="ARBA" id="ARBA00006495"/>
    </source>
</evidence>
<evidence type="ECO:0000256" key="8">
    <source>
        <dbReference type="ARBA" id="ARBA00022777"/>
    </source>
</evidence>
<sequence length="351" mass="37890">MRACAPGKIILSGEHSVVYGAQAVAVAIQKHTTVSFKPLTESNTINTLFAGISSGVHYPLHALGSLKDKLDSRFESFAQGVLPIQKILSKPDDLLMYTLSALVHHLPVPGRASSHSYLPLPGRLSSTSDLPLGSGMGSSASAIAATLVLFEHLLDKPLGIDQRFEMVRFCERLQHGRGSAIDAAAVTYGGINHIQNGCVKQLDLSLGSNWYWIFTGKPQVSTGECVHFVRDRYESDKPLWLEFSAVTASMIDQLERGASLIDTIKANHRLLCRIGVVPHSACNLIKRIEDLGGAAKISGAGAHKGEAGGLVLAYLPDQGMIKSIDVLMDDYQEYIWGHVEEDACGARYIGD</sequence>
<dbReference type="PRINTS" id="PR00959">
    <property type="entry name" value="MEVGALKINASE"/>
</dbReference>
<dbReference type="Pfam" id="PF00288">
    <property type="entry name" value="GHMP_kinases_N"/>
    <property type="match status" value="1"/>
</dbReference>
<evidence type="ECO:0000256" key="10">
    <source>
        <dbReference type="ARBA" id="ARBA00022842"/>
    </source>
</evidence>
<dbReference type="PROSITE" id="PS00627">
    <property type="entry name" value="GHMP_KINASES_ATP"/>
    <property type="match status" value="1"/>
</dbReference>
<keyword evidence="4" id="KW-0963">Cytoplasm</keyword>
<reference evidence="15" key="1">
    <citation type="submission" date="2016-10" db="EMBL/GenBank/DDBJ databases">
        <authorList>
            <person name="Varghese N."/>
            <person name="Submissions S."/>
        </authorList>
    </citation>
    <scope>NUCLEOTIDE SEQUENCE [LARGE SCALE GENOMIC DNA]</scope>
    <source>
        <strain evidence="15">CGMCC 1.10971</strain>
    </source>
</reference>
<keyword evidence="7" id="KW-0547">Nucleotide-binding</keyword>
<evidence type="ECO:0000256" key="4">
    <source>
        <dbReference type="ARBA" id="ARBA00022490"/>
    </source>
</evidence>
<evidence type="ECO:0000256" key="9">
    <source>
        <dbReference type="ARBA" id="ARBA00022840"/>
    </source>
</evidence>
<name>A0A1I2NRJ6_9GAMM</name>
<keyword evidence="11" id="KW-0443">Lipid metabolism</keyword>
<comment type="subcellular location">
    <subcellularLocation>
        <location evidence="1">Cytoplasm</location>
    </subcellularLocation>
</comment>
<dbReference type="InterPro" id="IPR020568">
    <property type="entry name" value="Ribosomal_Su5_D2-typ_SF"/>
</dbReference>
<dbReference type="EC" id="2.7.1.36" evidence="3"/>
<evidence type="ECO:0000256" key="7">
    <source>
        <dbReference type="ARBA" id="ARBA00022741"/>
    </source>
</evidence>
<evidence type="ECO:0000256" key="6">
    <source>
        <dbReference type="ARBA" id="ARBA00022679"/>
    </source>
</evidence>